<feature type="transmembrane region" description="Helical" evidence="1">
    <location>
        <begin position="18"/>
        <end position="36"/>
    </location>
</feature>
<keyword evidence="1" id="KW-0472">Membrane</keyword>
<evidence type="ECO:0000256" key="1">
    <source>
        <dbReference type="SAM" id="Phobius"/>
    </source>
</evidence>
<reference evidence="2" key="1">
    <citation type="submission" date="2021-12" db="EMBL/GenBank/DDBJ databases">
        <authorList>
            <person name="Rodrigo-Torres L."/>
            <person name="Arahal R. D."/>
            <person name="Lucena T."/>
        </authorList>
    </citation>
    <scope>NUCLEOTIDE SEQUENCE</scope>
    <source>
        <strain evidence="2">CECT 8419</strain>
    </source>
</reference>
<sequence length="103" mass="11630">MGSTTYAESELKNLFKQFVYILSFLYLAPIMTIKLLSCDAIRPDRRAISRTIEDIADDVDSNLAAEFTDILLAGSPVDIEVSFNESSAYRALRKLDIDYELVE</sequence>
<evidence type="ECO:0000313" key="2">
    <source>
        <dbReference type="EMBL" id="CAH0999978.1"/>
    </source>
</evidence>
<name>A0ABM9AYT9_9BACT</name>
<proteinExistence type="predicted"/>
<organism evidence="2 3">
    <name type="scientific">Neolewinella maritima</name>
    <dbReference type="NCBI Taxonomy" id="1383882"/>
    <lineage>
        <taxon>Bacteria</taxon>
        <taxon>Pseudomonadati</taxon>
        <taxon>Bacteroidota</taxon>
        <taxon>Saprospiria</taxon>
        <taxon>Saprospirales</taxon>
        <taxon>Lewinellaceae</taxon>
        <taxon>Neolewinella</taxon>
    </lineage>
</organism>
<keyword evidence="3" id="KW-1185">Reference proteome</keyword>
<gene>
    <name evidence="2" type="ORF">LEM8419_01198</name>
</gene>
<dbReference type="Proteomes" id="UP000837803">
    <property type="component" value="Unassembled WGS sequence"/>
</dbReference>
<dbReference type="EMBL" id="CAKLPZ010000001">
    <property type="protein sequence ID" value="CAH0999978.1"/>
    <property type="molecule type" value="Genomic_DNA"/>
</dbReference>
<comment type="caution">
    <text evidence="2">The sequence shown here is derived from an EMBL/GenBank/DDBJ whole genome shotgun (WGS) entry which is preliminary data.</text>
</comment>
<evidence type="ECO:0000313" key="3">
    <source>
        <dbReference type="Proteomes" id="UP000837803"/>
    </source>
</evidence>
<keyword evidence="1" id="KW-1133">Transmembrane helix</keyword>
<keyword evidence="1" id="KW-0812">Transmembrane</keyword>
<protein>
    <submittedName>
        <fullName evidence="2">Uncharacterized protein</fullName>
    </submittedName>
</protein>
<accession>A0ABM9AYT9</accession>